<name>A0A9N9TZB7_9HYPO</name>
<dbReference type="EMBL" id="CABFNO020001240">
    <property type="protein sequence ID" value="CAG9970680.1"/>
    <property type="molecule type" value="Genomic_DNA"/>
</dbReference>
<dbReference type="Proteomes" id="UP000754883">
    <property type="component" value="Unassembled WGS sequence"/>
</dbReference>
<keyword evidence="1" id="KW-0812">Transmembrane</keyword>
<dbReference type="Gene3D" id="1.20.58.340">
    <property type="entry name" value="Magnesium transport protein CorA, transmembrane region"/>
    <property type="match status" value="1"/>
</dbReference>
<gene>
    <name evidence="2" type="ORF">CBYS24578_00000059</name>
</gene>
<keyword evidence="1" id="KW-0472">Membrane</keyword>
<sequence>MSSNASIRSNVSNKTAQPIRYGSDLFNYDQRSCASQILLTGANARSQVEYDEYVVYRKIDDSSHDAASGKYKWPQQGDNHIAHRYSRDHTSGAAMLDLAFRHGHRLDRNGNFTAADDENDPQDESVGGMLGRVRRVICFRRSSRLTGAPDQLSMTAEDLADLDLHPATLQYATRVATESRFWSRDRSVLSLILSFSETPQTPCDFLSMTYNVDTQSTTILIRQSWEPRRHRLDELDDEYDHRLESCRDHWAHPLVMPVILLQVDFVRCEEAVAENTLDVIHLEQLVIGAHGSGSGLEKLSRRHSNLSRDDNKIDHYGPMNMASLMRRAHEVLRGTIKLLDTIRWMERAVKILMLSGDELSDRVSAFGYASSVKDLNMGGDRFGNFERQPSPLPTLQVPGLEPISPGIATPFTSDSAGELSIHWHELRQYLEGLLRLSMSLETERRMAEARCRAQIDIIYSRMAQEDNALNARMAVASTRDSASMKALAVITAIFLPGEFIGTLFGMSMFDWLAPSKDDDKTAAAASARNEPESDEILSHQFWVYWTIAIPLTMFIICAWRAWWVIQDRYFRRHLSRELSEERFWTEDGKPRNLERSFIHDFFYLSARRDEKASAPRGVEGWPALMPDKDGMEGLTRVQTRASETRHRQILTTRQTSIKLTSNAA</sequence>
<dbReference type="AlphaFoldDB" id="A0A9N9TZB7"/>
<feature type="transmembrane region" description="Helical" evidence="1">
    <location>
        <begin position="542"/>
        <end position="565"/>
    </location>
</feature>
<reference evidence="2" key="1">
    <citation type="submission" date="2021-10" db="EMBL/GenBank/DDBJ databases">
        <authorList>
            <person name="Piombo E."/>
        </authorList>
    </citation>
    <scope>NUCLEOTIDE SEQUENCE</scope>
</reference>
<evidence type="ECO:0000256" key="1">
    <source>
        <dbReference type="SAM" id="Phobius"/>
    </source>
</evidence>
<keyword evidence="3" id="KW-1185">Reference proteome</keyword>
<feature type="transmembrane region" description="Helical" evidence="1">
    <location>
        <begin position="486"/>
        <end position="509"/>
    </location>
</feature>
<accession>A0A9N9TZB7</accession>
<organism evidence="2 3">
    <name type="scientific">Clonostachys byssicola</name>
    <dbReference type="NCBI Taxonomy" id="160290"/>
    <lineage>
        <taxon>Eukaryota</taxon>
        <taxon>Fungi</taxon>
        <taxon>Dikarya</taxon>
        <taxon>Ascomycota</taxon>
        <taxon>Pezizomycotina</taxon>
        <taxon>Sordariomycetes</taxon>
        <taxon>Hypocreomycetidae</taxon>
        <taxon>Hypocreales</taxon>
        <taxon>Bionectriaceae</taxon>
        <taxon>Clonostachys</taxon>
    </lineage>
</organism>
<evidence type="ECO:0000313" key="3">
    <source>
        <dbReference type="Proteomes" id="UP000754883"/>
    </source>
</evidence>
<comment type="caution">
    <text evidence="2">The sequence shown here is derived from an EMBL/GenBank/DDBJ whole genome shotgun (WGS) entry which is preliminary data.</text>
</comment>
<proteinExistence type="predicted"/>
<evidence type="ECO:0000313" key="2">
    <source>
        <dbReference type="EMBL" id="CAG9970680.1"/>
    </source>
</evidence>
<dbReference type="OrthoDB" id="1577640at2759"/>
<keyword evidence="1" id="KW-1133">Transmembrane helix</keyword>
<protein>
    <submittedName>
        <fullName evidence="2">Uncharacterized protein</fullName>
    </submittedName>
</protein>